<feature type="coiled-coil region" evidence="1">
    <location>
        <begin position="384"/>
        <end position="411"/>
    </location>
</feature>
<dbReference type="GeneID" id="8097978"/>
<feature type="compositionally biased region" description="Polar residues" evidence="2">
    <location>
        <begin position="27"/>
        <end position="51"/>
    </location>
</feature>
<dbReference type="HOGENOM" id="CLU_012103_1_0_1"/>
<dbReference type="PhylomeDB" id="B8M4C8"/>
<sequence>MRDQFRRSPVTRPAMPTPSANSDKHNSTIPTKPFTPTLSSTFRPTTKSSLPLTPRLAHLGTNQTPKKSEISPIPSPRENVATPDPSYLGTNITPRSGPRTSRRDGYIRTERSPVRGYPRSETSKSTVSRGLNIDGTGSRTLSRPTSSSEVLNSTSSKFFHADEARSSGSNEAEARPRTYSKTAQTPTFFYADGSHDQDSHTDDSSRGIPTKRRSTGSSRLPVGPKSPVVLSPRLRAAQLVDSNSRSSAESSLQPSPNIEEMSGSRPPTSAEHPSPGLTRTPQFPTHRKSCSVDSTTTIPSPRVATRRVTSTSSSPFLPEPLSSPSPPVSNSPLITSNPLIQLTDHKDQPYTVPQSPIKLEPNAFGEDATNARTARKVLDLEISNSSLLAINRTLERELRKQNAELRRYRRLSRSGRLSITTSLRSTSGGGLSVVSETGDISELSSTYSNDELSDDSDQDSLGDGTVSPNSSAEHDSHHRVDDEKQFMLDLAKHHELLIDSQKLNQSLKRCIGWTEELIKEGKRALEYNVHVSDVEIGGRVLDPDELGEELDRGRGLLSPAAVVQQDFEFSALDAIDDVLEETADLHLES</sequence>
<name>B8M4C8_TALSN</name>
<dbReference type="RefSeq" id="XP_002479557.1">
    <property type="nucleotide sequence ID" value="XM_002479512.1"/>
</dbReference>
<feature type="compositionally biased region" description="Acidic residues" evidence="2">
    <location>
        <begin position="451"/>
        <end position="460"/>
    </location>
</feature>
<feature type="region of interest" description="Disordered" evidence="2">
    <location>
        <begin position="444"/>
        <end position="480"/>
    </location>
</feature>
<feature type="compositionally biased region" description="Basic and acidic residues" evidence="2">
    <location>
        <begin position="101"/>
        <end position="113"/>
    </location>
</feature>
<dbReference type="PANTHER" id="PTHR38701">
    <property type="entry name" value="CHROMOSOME 8, WHOLE GENOME SHOTGUN SEQUENCE"/>
    <property type="match status" value="1"/>
</dbReference>
<dbReference type="eggNOG" id="ENOG502SDCC">
    <property type="taxonomic scope" value="Eukaryota"/>
</dbReference>
<dbReference type="OrthoDB" id="2555519at2759"/>
<evidence type="ECO:0000256" key="1">
    <source>
        <dbReference type="SAM" id="Coils"/>
    </source>
</evidence>
<feature type="compositionally biased region" description="Pro residues" evidence="2">
    <location>
        <begin position="317"/>
        <end position="329"/>
    </location>
</feature>
<dbReference type="OMA" id="EYSVHVN"/>
<dbReference type="PANTHER" id="PTHR38701:SF1">
    <property type="entry name" value="UP-REGULATED DURING SEPTATION PROTEIN 1 DOMAIN-CONTAINING PROTEIN"/>
    <property type="match status" value="1"/>
</dbReference>
<organism evidence="3 4">
    <name type="scientific">Talaromyces stipitatus (strain ATCC 10500 / CBS 375.48 / QM 6759 / NRRL 1006)</name>
    <name type="common">Penicillium stipitatum</name>
    <dbReference type="NCBI Taxonomy" id="441959"/>
    <lineage>
        <taxon>Eukaryota</taxon>
        <taxon>Fungi</taxon>
        <taxon>Dikarya</taxon>
        <taxon>Ascomycota</taxon>
        <taxon>Pezizomycotina</taxon>
        <taxon>Eurotiomycetes</taxon>
        <taxon>Eurotiomycetidae</taxon>
        <taxon>Eurotiales</taxon>
        <taxon>Trichocomaceae</taxon>
        <taxon>Talaromyces</taxon>
        <taxon>Talaromyces sect. Talaromyces</taxon>
    </lineage>
</organism>
<gene>
    <name evidence="3" type="ORF">TSTA_024470</name>
</gene>
<reference evidence="4" key="1">
    <citation type="journal article" date="2015" name="Genome Announc.">
        <title>Genome sequence of the AIDS-associated pathogen Penicillium marneffei (ATCC18224) and its near taxonomic relative Talaromyces stipitatus (ATCC10500).</title>
        <authorList>
            <person name="Nierman W.C."/>
            <person name="Fedorova-Abrams N.D."/>
            <person name="Andrianopoulos A."/>
        </authorList>
    </citation>
    <scope>NUCLEOTIDE SEQUENCE [LARGE SCALE GENOMIC DNA]</scope>
    <source>
        <strain evidence="4">ATCC 10500 / CBS 375.48 / QM 6759 / NRRL 1006</strain>
    </source>
</reference>
<proteinExistence type="predicted"/>
<evidence type="ECO:0000313" key="4">
    <source>
        <dbReference type="Proteomes" id="UP000001745"/>
    </source>
</evidence>
<feature type="region of interest" description="Disordered" evidence="2">
    <location>
        <begin position="1"/>
        <end position="333"/>
    </location>
</feature>
<feature type="compositionally biased region" description="Polar residues" evidence="2">
    <location>
        <begin position="123"/>
        <end position="145"/>
    </location>
</feature>
<feature type="compositionally biased region" description="Low complexity" evidence="2">
    <location>
        <begin position="146"/>
        <end position="156"/>
    </location>
</feature>
<keyword evidence="4" id="KW-1185">Reference proteome</keyword>
<dbReference type="InParanoid" id="B8M4C8"/>
<evidence type="ECO:0000313" key="3">
    <source>
        <dbReference type="EMBL" id="EED19123.1"/>
    </source>
</evidence>
<dbReference type="EMBL" id="EQ962654">
    <property type="protein sequence ID" value="EED19123.1"/>
    <property type="molecule type" value="Genomic_DNA"/>
</dbReference>
<feature type="compositionally biased region" description="Polar residues" evidence="2">
    <location>
        <begin position="240"/>
        <end position="256"/>
    </location>
</feature>
<dbReference type="VEuPathDB" id="FungiDB:TSTA_024470"/>
<dbReference type="Proteomes" id="UP000001745">
    <property type="component" value="Unassembled WGS sequence"/>
</dbReference>
<evidence type="ECO:0000256" key="2">
    <source>
        <dbReference type="SAM" id="MobiDB-lite"/>
    </source>
</evidence>
<dbReference type="AlphaFoldDB" id="B8M4C8"/>
<feature type="compositionally biased region" description="Basic and acidic residues" evidence="2">
    <location>
        <begin position="193"/>
        <end position="205"/>
    </location>
</feature>
<feature type="compositionally biased region" description="Low complexity" evidence="2">
    <location>
        <begin position="300"/>
        <end position="316"/>
    </location>
</feature>
<accession>B8M4C8</accession>
<protein>
    <submittedName>
        <fullName evidence="3">Uncharacterized protein</fullName>
    </submittedName>
</protein>
<dbReference type="STRING" id="441959.B8M4C8"/>
<keyword evidence="1" id="KW-0175">Coiled coil</keyword>